<evidence type="ECO:0000259" key="4">
    <source>
        <dbReference type="Pfam" id="PF01593"/>
    </source>
</evidence>
<dbReference type="RefSeq" id="WP_112342181.1">
    <property type="nucleotide sequence ID" value="NZ_QMKK01000032.1"/>
</dbReference>
<protein>
    <recommendedName>
        <fullName evidence="3">Pyridine nucleotide-disulfide oxidoreductase domain-containing protein 2</fullName>
    </recommendedName>
</protein>
<evidence type="ECO:0000313" key="6">
    <source>
        <dbReference type="Proteomes" id="UP000251205"/>
    </source>
</evidence>
<dbReference type="Proteomes" id="UP000251205">
    <property type="component" value="Unassembled WGS sequence"/>
</dbReference>
<dbReference type="EMBL" id="QMKK01000032">
    <property type="protein sequence ID" value="RAX41165.1"/>
    <property type="molecule type" value="Genomic_DNA"/>
</dbReference>
<accession>A0A329YJA1</accession>
<dbReference type="OrthoDB" id="9774675at2"/>
<dbReference type="PANTHER" id="PTHR10668">
    <property type="entry name" value="PHYTOENE DEHYDROGENASE"/>
    <property type="match status" value="1"/>
</dbReference>
<dbReference type="InterPro" id="IPR036188">
    <property type="entry name" value="FAD/NAD-bd_sf"/>
</dbReference>
<dbReference type="GO" id="GO:0016491">
    <property type="term" value="F:oxidoreductase activity"/>
    <property type="evidence" value="ECO:0007669"/>
    <property type="project" value="InterPro"/>
</dbReference>
<evidence type="ECO:0000256" key="1">
    <source>
        <dbReference type="ARBA" id="ARBA00037217"/>
    </source>
</evidence>
<dbReference type="InterPro" id="IPR002937">
    <property type="entry name" value="Amino_oxidase"/>
</dbReference>
<evidence type="ECO:0000256" key="2">
    <source>
        <dbReference type="ARBA" id="ARBA00038825"/>
    </source>
</evidence>
<gene>
    <name evidence="5" type="ORF">DQ393_12925</name>
</gene>
<comment type="subunit">
    <text evidence="2">Interacts with COX5B; this interaction may contribute to localize PYROXD2 to the inner face of the inner mitochondrial membrane.</text>
</comment>
<evidence type="ECO:0000256" key="3">
    <source>
        <dbReference type="ARBA" id="ARBA00040298"/>
    </source>
</evidence>
<sequence>MSISTTYDVIAIGSGHNGLIAAGYLAKAGKSVLVIESQPWLGGGVVTRELTAPGFWHDQHSTAHIFIQANPVLAKDELGLKSRYGLEYIYPDPPHISVFEDGETLALYTDRSKNYKAIEHFSKTDAESFLKLAELGDRILPMLLSGLYSPPIPNGAMSAMLDQSREGREILMIMQKSALDIITEYFESDYVRVHFLKLVTENLQLPDEMGTGIGLFMFVAFLERYGIGVAKGGSGALTDALVAQIRDHGGTILKETRVEKVLVKGDRAVGVRTATGEFFARDCVIGALHPHRLHSYIDNLDPYVDKAARKTRPAAFSAFVVHGALKEPAKFAAGDHVNGTIITELLPTKLEHLRRSFDELRYGVLPERPLFGANCPSNVDPSRAPAGNATFLMFSYAPYDLKDGGAARWDGYKEDYADWLCDKAGTFITNLGKDNFIARSVYSPLDLERDSESFQKGDIHGIAPYSYQFGSHRPTPDLGGLTVPGIERLFLVGPFMHPGGGVFGAGRAAAMKAFEALGLDFDKVSAA</sequence>
<feature type="domain" description="Amine oxidase" evidence="4">
    <location>
        <begin position="18"/>
        <end position="322"/>
    </location>
</feature>
<dbReference type="Pfam" id="PF01593">
    <property type="entry name" value="Amino_oxidase"/>
    <property type="match status" value="1"/>
</dbReference>
<dbReference type="SUPFAM" id="SSF51905">
    <property type="entry name" value="FAD/NAD(P)-binding domain"/>
    <property type="match status" value="1"/>
</dbReference>
<reference evidence="5 6" key="1">
    <citation type="submission" date="2018-06" db="EMBL/GenBank/DDBJ databases">
        <title>Whole Genome Sequence of an efficient microsymbiont, Rhizobium tropici.</title>
        <authorList>
            <person name="Srinivasan R."/>
            <person name="Singh H.V."/>
            <person name="Srivastava R."/>
            <person name="Kumari B."/>
            <person name="Radhakrishna A."/>
        </authorList>
    </citation>
    <scope>NUCLEOTIDE SEQUENCE [LARGE SCALE GENOMIC DNA]</scope>
    <source>
        <strain evidence="5 6">IGFRI Rhizo-19</strain>
    </source>
</reference>
<dbReference type="Gene3D" id="3.50.50.60">
    <property type="entry name" value="FAD/NAD(P)-binding domain"/>
    <property type="match status" value="2"/>
</dbReference>
<evidence type="ECO:0000313" key="5">
    <source>
        <dbReference type="EMBL" id="RAX41165.1"/>
    </source>
</evidence>
<comment type="function">
    <text evidence="1">Probable oxidoreductase that may play a role as regulator of mitochondrial function.</text>
</comment>
<proteinExistence type="predicted"/>
<dbReference type="AlphaFoldDB" id="A0A329YJA1"/>
<comment type="caution">
    <text evidence="5">The sequence shown here is derived from an EMBL/GenBank/DDBJ whole genome shotgun (WGS) entry which is preliminary data.</text>
</comment>
<dbReference type="PANTHER" id="PTHR10668:SF103">
    <property type="entry name" value="PYRIDINE NUCLEOTIDE-DISULFIDE OXIDOREDUCTASE DOMAIN-CONTAINING PROTEIN 2"/>
    <property type="match status" value="1"/>
</dbReference>
<organism evidence="5 6">
    <name type="scientific">Rhizobium tropici</name>
    <dbReference type="NCBI Taxonomy" id="398"/>
    <lineage>
        <taxon>Bacteria</taxon>
        <taxon>Pseudomonadati</taxon>
        <taxon>Pseudomonadota</taxon>
        <taxon>Alphaproteobacteria</taxon>
        <taxon>Hyphomicrobiales</taxon>
        <taxon>Rhizobiaceae</taxon>
        <taxon>Rhizobium/Agrobacterium group</taxon>
        <taxon>Rhizobium</taxon>
    </lineage>
</organism>
<name>A0A329YJA1_RHITR</name>